<dbReference type="CDD" id="cd09902">
    <property type="entry name" value="H3TH_MKT1"/>
    <property type="match status" value="1"/>
</dbReference>
<dbReference type="PANTHER" id="PTHR11081:SF32">
    <property type="entry name" value="POST-TRANSCRIPTIONAL REGULATOR MKT1"/>
    <property type="match status" value="1"/>
</dbReference>
<evidence type="ECO:0000259" key="3">
    <source>
        <dbReference type="Pfam" id="PF12246"/>
    </source>
</evidence>
<evidence type="ECO:0000259" key="5">
    <source>
        <dbReference type="Pfam" id="PF14226"/>
    </source>
</evidence>
<dbReference type="InterPro" id="IPR022039">
    <property type="entry name" value="MKT1_C"/>
</dbReference>
<evidence type="ECO:0000313" key="7">
    <source>
        <dbReference type="Proteomes" id="UP000838763"/>
    </source>
</evidence>
<dbReference type="InterPro" id="IPR029060">
    <property type="entry name" value="PIN-like_dom_sf"/>
</dbReference>
<dbReference type="Pfam" id="PF14226">
    <property type="entry name" value="DIOX_N"/>
    <property type="match status" value="1"/>
</dbReference>
<gene>
    <name evidence="6" type="ORF">PPNO1_LOCUS3514</name>
</gene>
<evidence type="ECO:0000256" key="1">
    <source>
        <dbReference type="ARBA" id="ARBA00022845"/>
    </source>
</evidence>
<dbReference type="InterPro" id="IPR027443">
    <property type="entry name" value="IPNS-like_sf"/>
</dbReference>
<comment type="caution">
    <text evidence="6">The sequence shown here is derived from an EMBL/GenBank/DDBJ whole genome shotgun (WGS) entry which is preliminary data.</text>
</comment>
<proteinExistence type="inferred from homology"/>
<evidence type="ECO:0000313" key="6">
    <source>
        <dbReference type="EMBL" id="CAI4213771.1"/>
    </source>
</evidence>
<dbReference type="GO" id="GO:0003730">
    <property type="term" value="F:mRNA 3'-UTR binding"/>
    <property type="evidence" value="ECO:0007669"/>
    <property type="project" value="TreeGrafter"/>
</dbReference>
<dbReference type="GO" id="GO:0006417">
    <property type="term" value="P:regulation of translation"/>
    <property type="evidence" value="ECO:0007669"/>
    <property type="project" value="UniProtKB-KW"/>
</dbReference>
<dbReference type="Pfam" id="PF12246">
    <property type="entry name" value="MKT1_C"/>
    <property type="match status" value="1"/>
</dbReference>
<dbReference type="AlphaFoldDB" id="A0A9P1H0L7"/>
<name>A0A9P1H0L7_9PEZI</name>
<dbReference type="EMBL" id="CALLCH030000009">
    <property type="protein sequence ID" value="CAI4213771.1"/>
    <property type="molecule type" value="Genomic_DNA"/>
</dbReference>
<dbReference type="PRINTS" id="PR00853">
    <property type="entry name" value="XPGRADSUPER"/>
</dbReference>
<dbReference type="InterPro" id="IPR037314">
    <property type="entry name" value="MKT1_H3TH"/>
</dbReference>
<dbReference type="Gene3D" id="3.40.50.1010">
    <property type="entry name" value="5'-nuclease"/>
    <property type="match status" value="1"/>
</dbReference>
<sequence>MPTLVEDSWISTQAATHGLDTISGCSIAISATYYLQLFLDNPPSHEPLLPALGGLTGIEAHLTRDLERFKENGVVPFFIFDGQSMVGQAETAVKRGRMANVKTDEAWEQYFASRAEDAVNAFGSNAGAFRVQSLYPLLMRLLKSKEYHFIVAPFNAASQIAYFETIDSDQVGGIMGSNELLLYPIHDCIIKSIDWEKKEVTAISKKELIKTLSVTEAMFIDALLMSGTPFLPTFPPLQDPQVTPGQPHIIRDAINILRTADKAVANVCASFNDILQLRDKDWLDKYQRARMAVNHYIYIAENGEVKVNDFDHLTRDNHEYLGLQLPGELLHYINRGLISARFSSWITHSQIVVEPTLDGVSSPEYRKLVGSQLTSVREQALALTNLRSIQPSPAQVVNSWFVKPEEVEKFPPPAQSSALITFEVLSLSNPDFVKHTFNKDKFIRGLDDKGTIASVAVWRFLHLRGYVDDEHSWTRWGTALATSLLAIRETEQKLGDNASLAEAVLVAFELIRYDLLNSKNKHEELHGLPLKGSEDEKKSLLLISRCATLLKLRHQTNGYTGPLNKNLLAFRSLSSAVREANRDLIEAIVASMFIYGQSKRERDDLLELGQSLPFLTDPDIALGIAVKTFLDDDNVSDSKEQRADRMAQFPQTYVPFATHFVEDMRTCYGFVNALYQGVSTLDKEVSGADKHAWGTRRTTWRRARFKVQAGVSAPRMPSTATTATAPIPVIDLAAAGKSEQEIAKELCDAAIEHGFIYIRSEGVDVSVEAVDRAFEISRQLFTETPAEEMEKCRIQKNNRGWSGIRSETLDPKTQRAFNFGEFQNGKAQQPLPSTLIPHEAELGRFAGSCHALARRILHLLGVGLEVDPPDFFPSAHQSEKGPSGTTLRFLHYPSLKGVDVPADDSIRAGAHSDYGSVTLEPVPSDVVRRRVGDGKGAGAGRDGAKVVTADEHLQMRLRASYLDLYKD</sequence>
<reference evidence="6" key="1">
    <citation type="submission" date="2022-11" db="EMBL/GenBank/DDBJ databases">
        <authorList>
            <person name="Scott C."/>
            <person name="Bruce N."/>
        </authorList>
    </citation>
    <scope>NUCLEOTIDE SEQUENCE</scope>
</reference>
<comment type="similarity">
    <text evidence="2">Belongs to the XPG/RAD2 endonuclease family.</text>
</comment>
<dbReference type="Pfam" id="PF12247">
    <property type="entry name" value="MKT1_N"/>
    <property type="match status" value="1"/>
</dbReference>
<dbReference type="PANTHER" id="PTHR11081">
    <property type="entry name" value="FLAP ENDONUCLEASE FAMILY MEMBER"/>
    <property type="match status" value="1"/>
</dbReference>
<keyword evidence="7" id="KW-1185">Reference proteome</keyword>
<feature type="domain" description="Post-transcriptional regulator MKT1 C-terminal" evidence="3">
    <location>
        <begin position="459"/>
        <end position="693"/>
    </location>
</feature>
<organism evidence="6 7">
    <name type="scientific">Parascedosporium putredinis</name>
    <dbReference type="NCBI Taxonomy" id="1442378"/>
    <lineage>
        <taxon>Eukaryota</taxon>
        <taxon>Fungi</taxon>
        <taxon>Dikarya</taxon>
        <taxon>Ascomycota</taxon>
        <taxon>Pezizomycotina</taxon>
        <taxon>Sordariomycetes</taxon>
        <taxon>Hypocreomycetidae</taxon>
        <taxon>Microascales</taxon>
        <taxon>Microascaceae</taxon>
        <taxon>Parascedosporium</taxon>
    </lineage>
</organism>
<dbReference type="InterPro" id="IPR022040">
    <property type="entry name" value="MKT1_N"/>
</dbReference>
<feature type="domain" description="Non-haem dioxygenase N-terminal" evidence="5">
    <location>
        <begin position="727"/>
        <end position="822"/>
    </location>
</feature>
<feature type="domain" description="Post-transcriptional regulator MKT1 N-terminal" evidence="4">
    <location>
        <begin position="315"/>
        <end position="384"/>
    </location>
</feature>
<dbReference type="OrthoDB" id="17262at2759"/>
<protein>
    <submittedName>
        <fullName evidence="6">Uncharacterized protein</fullName>
    </submittedName>
</protein>
<dbReference type="SUPFAM" id="SSF51197">
    <property type="entry name" value="Clavaminate synthase-like"/>
    <property type="match status" value="1"/>
</dbReference>
<evidence type="ECO:0000256" key="2">
    <source>
        <dbReference type="ARBA" id="ARBA00024023"/>
    </source>
</evidence>
<dbReference type="Gene3D" id="2.60.120.330">
    <property type="entry name" value="B-lactam Antibiotic, Isopenicillin N Synthase, Chain"/>
    <property type="match status" value="1"/>
</dbReference>
<dbReference type="InterPro" id="IPR026992">
    <property type="entry name" value="DIOX_N"/>
</dbReference>
<evidence type="ECO:0000259" key="4">
    <source>
        <dbReference type="Pfam" id="PF12247"/>
    </source>
</evidence>
<dbReference type="Proteomes" id="UP000838763">
    <property type="component" value="Unassembled WGS sequence"/>
</dbReference>
<keyword evidence="1" id="KW-0810">Translation regulation</keyword>
<accession>A0A9P1H0L7</accession>
<dbReference type="InterPro" id="IPR006084">
    <property type="entry name" value="XPG/Rad2"/>
</dbReference>
<dbReference type="SUPFAM" id="SSF88723">
    <property type="entry name" value="PIN domain-like"/>
    <property type="match status" value="1"/>
</dbReference>
<dbReference type="CDD" id="cd09858">
    <property type="entry name" value="PIN_MKT1"/>
    <property type="match status" value="1"/>
</dbReference>